<gene>
    <name evidence="2" type="ORF">SAMN03080617_04065</name>
</gene>
<accession>A0A1G5ZKN6</accession>
<dbReference type="PANTHER" id="PTHR30203">
    <property type="entry name" value="OUTER MEMBRANE CATION EFFLUX PROTEIN"/>
    <property type="match status" value="1"/>
</dbReference>
<evidence type="ECO:0000313" key="3">
    <source>
        <dbReference type="Proteomes" id="UP000198756"/>
    </source>
</evidence>
<dbReference type="OrthoDB" id="712316at2"/>
<evidence type="ECO:0000256" key="1">
    <source>
        <dbReference type="SAM" id="SignalP"/>
    </source>
</evidence>
<reference evidence="3" key="1">
    <citation type="submission" date="2016-10" db="EMBL/GenBank/DDBJ databases">
        <authorList>
            <person name="Varghese N."/>
            <person name="Submissions S."/>
        </authorList>
    </citation>
    <scope>NUCLEOTIDE SEQUENCE [LARGE SCALE GENOMIC DNA]</scope>
    <source>
        <strain evidence="3">DSM 22703</strain>
    </source>
</reference>
<dbReference type="InterPro" id="IPR010131">
    <property type="entry name" value="MdtP/NodT-like"/>
</dbReference>
<dbReference type="RefSeq" id="WP_092734384.1">
    <property type="nucleotide sequence ID" value="NZ_FMXE01000044.1"/>
</dbReference>
<dbReference type="GO" id="GO:0015562">
    <property type="term" value="F:efflux transmembrane transporter activity"/>
    <property type="evidence" value="ECO:0007669"/>
    <property type="project" value="InterPro"/>
</dbReference>
<keyword evidence="1" id="KW-0732">Signal</keyword>
<feature type="signal peptide" evidence="1">
    <location>
        <begin position="1"/>
        <end position="20"/>
    </location>
</feature>
<name>A0A1G5ZKN6_9BACT</name>
<dbReference type="AlphaFoldDB" id="A0A1G5ZKN6"/>
<keyword evidence="3" id="KW-1185">Reference proteome</keyword>
<dbReference type="EMBL" id="FMXE01000044">
    <property type="protein sequence ID" value="SDA95388.1"/>
    <property type="molecule type" value="Genomic_DNA"/>
</dbReference>
<sequence>MLKNILFAGCLFLLSWRGFAQTGMEEILQQVEQNNLELQALASALEGKRFELQSGNNFPDPEVGIFYLPFGDHTAGDYTEYHITQSFEFPTVYGSRKNLINQQISQYELGYKSRRQEILLSAQAYALELILISKKLKVFETRTEQAKTVLDQVNQLFQKEEVGILELNKSKVVWLQQQLAVPQLENQLQNLSEQLENLNGGKPIGTTLVDYPVFVGLTDADSIWMEKLRAEPLLLQIQQEEILAQQSLQLEKNKVLPNLAAGFNRQGVMGSYYSGIYGGLTIPLWGSRGKVKAAQSQVEFQTQNNLSKVNLARVQFDREFRNYTFLRTKFTEYQNTMTALDSEDLLLQAYQLGELSFLQYYQEIQFYRQAFDTFLEMQHQLYQSHTSLLKHQL</sequence>
<proteinExistence type="predicted"/>
<evidence type="ECO:0000313" key="2">
    <source>
        <dbReference type="EMBL" id="SDA95388.1"/>
    </source>
</evidence>
<dbReference type="PANTHER" id="PTHR30203:SF24">
    <property type="entry name" value="BLR4935 PROTEIN"/>
    <property type="match status" value="1"/>
</dbReference>
<protein>
    <submittedName>
        <fullName evidence="2">Outer membrane protein TolC</fullName>
    </submittedName>
</protein>
<dbReference type="Gene3D" id="1.20.1600.10">
    <property type="entry name" value="Outer membrane efflux proteins (OEP)"/>
    <property type="match status" value="1"/>
</dbReference>
<dbReference type="Proteomes" id="UP000198756">
    <property type="component" value="Unassembled WGS sequence"/>
</dbReference>
<dbReference type="STRING" id="279824.SAMN03080617_04065"/>
<dbReference type="SUPFAM" id="SSF56954">
    <property type="entry name" value="Outer membrane efflux proteins (OEP)"/>
    <property type="match status" value="1"/>
</dbReference>
<organism evidence="2 3">
    <name type="scientific">Algoriphagus alkaliphilus</name>
    <dbReference type="NCBI Taxonomy" id="279824"/>
    <lineage>
        <taxon>Bacteria</taxon>
        <taxon>Pseudomonadati</taxon>
        <taxon>Bacteroidota</taxon>
        <taxon>Cytophagia</taxon>
        <taxon>Cytophagales</taxon>
        <taxon>Cyclobacteriaceae</taxon>
        <taxon>Algoriphagus</taxon>
    </lineage>
</organism>
<feature type="chain" id="PRO_5011574134" evidence="1">
    <location>
        <begin position="21"/>
        <end position="393"/>
    </location>
</feature>